<dbReference type="InterPro" id="IPR013083">
    <property type="entry name" value="Znf_RING/FYVE/PHD"/>
</dbReference>
<dbReference type="PROSITE" id="PS00518">
    <property type="entry name" value="ZF_RING_1"/>
    <property type="match status" value="1"/>
</dbReference>
<protein>
    <submittedName>
        <fullName evidence="2">Uncharacterized protein</fullName>
    </submittedName>
</protein>
<accession>A0A8J1TU29</accession>
<dbReference type="AlphaFoldDB" id="A0A8J1TU29"/>
<dbReference type="EMBL" id="CAIIXF020000010">
    <property type="protein sequence ID" value="CAH1795929.1"/>
    <property type="molecule type" value="Genomic_DNA"/>
</dbReference>
<gene>
    <name evidence="2" type="ORF">OFUS_LOCUS20395</name>
</gene>
<dbReference type="PANTHER" id="PTHR44080">
    <property type="entry name" value="E3 UBIQUITIN-PROTEIN LIGASE COP1"/>
    <property type="match status" value="1"/>
</dbReference>
<comment type="caution">
    <text evidence="2">The sequence shown here is derived from an EMBL/GenBank/DDBJ whole genome shotgun (WGS) entry which is preliminary data.</text>
</comment>
<evidence type="ECO:0000313" key="3">
    <source>
        <dbReference type="Proteomes" id="UP000749559"/>
    </source>
</evidence>
<sequence>MASDDLPVNIPVTSLSEYFNCPLCECQMRNTLSTTCVHRFCAKCIKEYVNRLHRCPCCNQALAEKELHKDPLFDELMETFNSQKLKAEKEYFDNLIDKANPGPIKDNAVPSASQGAISQNASDIFSPVELVLQKHLKKSLIDLERCCQSLKQDCDRREHQVDIEMRKLKKDIWMHSGGLTDRELDEQLGDVQQTCERQKIEVQLEMSKCVQLIADAYDKYLSEHVPDLAVLPVKVSLSLLSKGITLPDVQLQPFHSVEDIMEIFKSKMIDRGDKIVHLPDDARLISFGPFMDKGVFEMEKAAREVVNHGEHNQDILILPPDSMPLLQYGLKPGSVIALYGKVQCESDLQEQGFATTFQKDAGQKVDSFSCSDYEINSPVTNPSVVGQQEQELDPDNDLQHLPIQQPWLPRDQEAHQAEQNSYMQGDFEEYSNQQDLPTTANKGNGPVTNPSVVGQQEQDPDNDLQHLPIQQPWLPRDQEAHQAEQNSYMQGDIEEYSNQQDLPTTANKGNGIPVGMNIRKETTQDYIDPGRKCNICGDVFKNELGVQIHKGRMHKSTSSKYPESNIHPPVSLSLSYGSTQTTQDNIDPGRKCNICGDVFKNDRGVQIHKGKMHKSTTSFKYKESNIPPPVSLPRSYGSSQCFCGRVFKNEHGLKIHQGKMHK</sequence>
<proteinExistence type="predicted"/>
<evidence type="ECO:0000313" key="2">
    <source>
        <dbReference type="EMBL" id="CAH1795929.1"/>
    </source>
</evidence>
<feature type="region of interest" description="Disordered" evidence="1">
    <location>
        <begin position="434"/>
        <end position="467"/>
    </location>
</feature>
<dbReference type="InterPro" id="IPR017907">
    <property type="entry name" value="Znf_RING_CS"/>
</dbReference>
<dbReference type="PROSITE" id="PS50089">
    <property type="entry name" value="ZF_RING_2"/>
    <property type="match status" value="1"/>
</dbReference>
<dbReference type="SUPFAM" id="SSF57850">
    <property type="entry name" value="RING/U-box"/>
    <property type="match status" value="1"/>
</dbReference>
<dbReference type="OrthoDB" id="6105938at2759"/>
<dbReference type="Gene3D" id="3.30.40.10">
    <property type="entry name" value="Zinc/RING finger domain, C3HC4 (zinc finger)"/>
    <property type="match status" value="1"/>
</dbReference>
<evidence type="ECO:0000256" key="1">
    <source>
        <dbReference type="SAM" id="MobiDB-lite"/>
    </source>
</evidence>
<organism evidence="2 3">
    <name type="scientific">Owenia fusiformis</name>
    <name type="common">Polychaete worm</name>
    <dbReference type="NCBI Taxonomy" id="6347"/>
    <lineage>
        <taxon>Eukaryota</taxon>
        <taxon>Metazoa</taxon>
        <taxon>Spiralia</taxon>
        <taxon>Lophotrochozoa</taxon>
        <taxon>Annelida</taxon>
        <taxon>Polychaeta</taxon>
        <taxon>Sedentaria</taxon>
        <taxon>Canalipalpata</taxon>
        <taxon>Sabellida</taxon>
        <taxon>Oweniida</taxon>
        <taxon>Oweniidae</taxon>
        <taxon>Owenia</taxon>
    </lineage>
</organism>
<feature type="compositionally biased region" description="Polar residues" evidence="1">
    <location>
        <begin position="434"/>
        <end position="457"/>
    </location>
</feature>
<reference evidence="2" key="1">
    <citation type="submission" date="2022-03" db="EMBL/GenBank/DDBJ databases">
        <authorList>
            <person name="Martin C."/>
        </authorList>
    </citation>
    <scope>NUCLEOTIDE SEQUENCE</scope>
</reference>
<keyword evidence="3" id="KW-1185">Reference proteome</keyword>
<dbReference type="PANTHER" id="PTHR44080:SF1">
    <property type="entry name" value="E3 UBIQUITIN-PROTEIN LIGASE COP1"/>
    <property type="match status" value="1"/>
</dbReference>
<name>A0A8J1TU29_OWEFU</name>
<dbReference type="Proteomes" id="UP000749559">
    <property type="component" value="Unassembled WGS sequence"/>
</dbReference>
<dbReference type="InterPro" id="IPR042755">
    <property type="entry name" value="COP1"/>
</dbReference>
<dbReference type="InterPro" id="IPR013087">
    <property type="entry name" value="Znf_C2H2_type"/>
</dbReference>
<dbReference type="InterPro" id="IPR001841">
    <property type="entry name" value="Znf_RING"/>
</dbReference>
<dbReference type="PROSITE" id="PS00028">
    <property type="entry name" value="ZINC_FINGER_C2H2_1"/>
    <property type="match status" value="2"/>
</dbReference>
<dbReference type="SMART" id="SM00355">
    <property type="entry name" value="ZnF_C2H2"/>
    <property type="match status" value="3"/>
</dbReference>
<dbReference type="GO" id="GO:0061630">
    <property type="term" value="F:ubiquitin protein ligase activity"/>
    <property type="evidence" value="ECO:0007669"/>
    <property type="project" value="InterPro"/>
</dbReference>
<dbReference type="GO" id="GO:0043161">
    <property type="term" value="P:proteasome-mediated ubiquitin-dependent protein catabolic process"/>
    <property type="evidence" value="ECO:0007669"/>
    <property type="project" value="TreeGrafter"/>
</dbReference>